<evidence type="ECO:0000313" key="2">
    <source>
        <dbReference type="Proteomes" id="UP000010931"/>
    </source>
</evidence>
<organism evidence="1 2">
    <name type="scientific">Streptomyces turgidiscabies (strain Car8)</name>
    <dbReference type="NCBI Taxonomy" id="698760"/>
    <lineage>
        <taxon>Bacteria</taxon>
        <taxon>Bacillati</taxon>
        <taxon>Actinomycetota</taxon>
        <taxon>Actinomycetes</taxon>
        <taxon>Kitasatosporales</taxon>
        <taxon>Streptomycetaceae</taxon>
        <taxon>Streptomyces</taxon>
    </lineage>
</organism>
<protein>
    <submittedName>
        <fullName evidence="1">Uncharacterized protein</fullName>
    </submittedName>
</protein>
<dbReference type="RefSeq" id="WP_006378473.1">
    <property type="nucleotide sequence ID" value="NZ_AEJB01000351.1"/>
</dbReference>
<gene>
    <name evidence="1" type="ORF">STRTUCAR8_08255</name>
</gene>
<dbReference type="PANTHER" id="PTHR42305:SF1">
    <property type="entry name" value="MEMBRANE PROTEIN RV1733C-RELATED"/>
    <property type="match status" value="1"/>
</dbReference>
<evidence type="ECO:0000313" key="1">
    <source>
        <dbReference type="EMBL" id="ELP66460.1"/>
    </source>
</evidence>
<keyword evidence="2" id="KW-1185">Reference proteome</keyword>
<dbReference type="PANTHER" id="PTHR42305">
    <property type="entry name" value="MEMBRANE PROTEIN RV1733C-RELATED"/>
    <property type="match status" value="1"/>
</dbReference>
<reference evidence="1 2" key="1">
    <citation type="journal article" date="2011" name="Plasmid">
        <title>Streptomyces turgidiscabies Car8 contains a modular pathogenicity island that shares virulence genes with other actinobacterial plant pathogens.</title>
        <authorList>
            <person name="Huguet-Tapia J.C."/>
            <person name="Badger J.H."/>
            <person name="Loria R."/>
            <person name="Pettis G.S."/>
        </authorList>
    </citation>
    <scope>NUCLEOTIDE SEQUENCE [LARGE SCALE GENOMIC DNA]</scope>
    <source>
        <strain evidence="1 2">Car8</strain>
    </source>
</reference>
<dbReference type="InterPro" id="IPR039708">
    <property type="entry name" value="MT1774/Rv1733c-like"/>
</dbReference>
<accession>L7F721</accession>
<dbReference type="Proteomes" id="UP000010931">
    <property type="component" value="Unassembled WGS sequence"/>
</dbReference>
<dbReference type="STRING" id="85558.T45_02846"/>
<dbReference type="PATRIC" id="fig|698760.3.peg.4783"/>
<dbReference type="GeneID" id="97402558"/>
<dbReference type="AlphaFoldDB" id="L7F721"/>
<dbReference type="EMBL" id="AEJB01000351">
    <property type="protein sequence ID" value="ELP66460.1"/>
    <property type="molecule type" value="Genomic_DNA"/>
</dbReference>
<comment type="caution">
    <text evidence="1">The sequence shown here is derived from an EMBL/GenBank/DDBJ whole genome shotgun (WGS) entry which is preliminary data.</text>
</comment>
<proteinExistence type="predicted"/>
<sequence>MTGKSRAKVTRVRLWRWRRSPLRRRSDRAEAWIVLGTWLLALLGAVLAGVATADAMERGMAENRARTRAVPAVLMEDATESDTGTDLGTVWVKVRWTDANGGSHTDRTKADADATAGTTVTVWVNRLDELVSKPVAASEARLQAAAGGTLVALGAGTGVLVTGRLPRALLERRLAAWEAEWERVGPGWRKRMLG</sequence>
<name>L7F721_STRT8</name>